<dbReference type="EMBL" id="FNUY01000003">
    <property type="protein sequence ID" value="SEG17011.1"/>
    <property type="molecule type" value="Genomic_DNA"/>
</dbReference>
<gene>
    <name evidence="1" type="ORF">SAMN04488115_103457</name>
</gene>
<sequence length="168" mass="19597">MGVFHDAGIADREAFSFERQNVGDHAIGVHSERQSIIACSTWPLLFFGIWIVRFTRQKAFVDQVQMLEFLIVKAEEERWNHPIGVSDRSEVLHREHAKRFPKIPLKRYAIEHRRIMCGRVMRRIIEGRQIVLEARSYPTPGIVQRFLNIGDQFITQWAKGTVNFSPNP</sequence>
<keyword evidence="2" id="KW-1185">Reference proteome</keyword>
<proteinExistence type="predicted"/>
<evidence type="ECO:0000313" key="2">
    <source>
        <dbReference type="Proteomes" id="UP000236743"/>
    </source>
</evidence>
<dbReference type="Proteomes" id="UP000236743">
    <property type="component" value="Unassembled WGS sequence"/>
</dbReference>
<name>A0A1H5XZ84_9HYPH</name>
<reference evidence="1 2" key="1">
    <citation type="submission" date="2016-10" db="EMBL/GenBank/DDBJ databases">
        <authorList>
            <person name="de Groot N.N."/>
        </authorList>
    </citation>
    <scope>NUCLEOTIDE SEQUENCE [LARGE SCALE GENOMIC DNA]</scope>
    <source>
        <strain evidence="1 2">DSM 26656</strain>
    </source>
</reference>
<accession>A0A1H5XZ84</accession>
<dbReference type="AlphaFoldDB" id="A0A1H5XZ84"/>
<protein>
    <submittedName>
        <fullName evidence="1">Uncharacterized protein</fullName>
    </submittedName>
</protein>
<organism evidence="1 2">
    <name type="scientific">Bosea lathyri</name>
    <dbReference type="NCBI Taxonomy" id="1036778"/>
    <lineage>
        <taxon>Bacteria</taxon>
        <taxon>Pseudomonadati</taxon>
        <taxon>Pseudomonadota</taxon>
        <taxon>Alphaproteobacteria</taxon>
        <taxon>Hyphomicrobiales</taxon>
        <taxon>Boseaceae</taxon>
        <taxon>Bosea</taxon>
    </lineage>
</organism>
<evidence type="ECO:0000313" key="1">
    <source>
        <dbReference type="EMBL" id="SEG17011.1"/>
    </source>
</evidence>